<sequence length="112" mass="12666">MFFFIYSSPLEESQQNLVSSLQKKITEVPACSLKPFPDVDQSLPFSCCLQDTNLLTSRHQSEPGFIYIFPGLLCLCLHLSGHKTKLKKPPEDIALTVVLAYFNVLCLEEKRS</sequence>
<keyword evidence="2" id="KW-1185">Reference proteome</keyword>
<name>A0ABU7CRF8_9TELE</name>
<gene>
    <name evidence="1" type="ORF">CHARACLAT_015084</name>
</gene>
<organism evidence="1 2">
    <name type="scientific">Characodon lateralis</name>
    <dbReference type="NCBI Taxonomy" id="208331"/>
    <lineage>
        <taxon>Eukaryota</taxon>
        <taxon>Metazoa</taxon>
        <taxon>Chordata</taxon>
        <taxon>Craniata</taxon>
        <taxon>Vertebrata</taxon>
        <taxon>Euteleostomi</taxon>
        <taxon>Actinopterygii</taxon>
        <taxon>Neopterygii</taxon>
        <taxon>Teleostei</taxon>
        <taxon>Neoteleostei</taxon>
        <taxon>Acanthomorphata</taxon>
        <taxon>Ovalentaria</taxon>
        <taxon>Atherinomorphae</taxon>
        <taxon>Cyprinodontiformes</taxon>
        <taxon>Goodeidae</taxon>
        <taxon>Characodon</taxon>
    </lineage>
</organism>
<evidence type="ECO:0000313" key="2">
    <source>
        <dbReference type="Proteomes" id="UP001352852"/>
    </source>
</evidence>
<dbReference type="Proteomes" id="UP001352852">
    <property type="component" value="Unassembled WGS sequence"/>
</dbReference>
<reference evidence="1 2" key="1">
    <citation type="submission" date="2021-06" db="EMBL/GenBank/DDBJ databases">
        <authorList>
            <person name="Palmer J.M."/>
        </authorList>
    </citation>
    <scope>NUCLEOTIDE SEQUENCE [LARGE SCALE GENOMIC DNA]</scope>
    <source>
        <strain evidence="1 2">CL_MEX2019</strain>
        <tissue evidence="1">Muscle</tissue>
    </source>
</reference>
<proteinExistence type="predicted"/>
<dbReference type="EMBL" id="JAHUTJ010001153">
    <property type="protein sequence ID" value="MED6264449.1"/>
    <property type="molecule type" value="Genomic_DNA"/>
</dbReference>
<protein>
    <submittedName>
        <fullName evidence="1">Uncharacterized protein</fullName>
    </submittedName>
</protein>
<comment type="caution">
    <text evidence="1">The sequence shown here is derived from an EMBL/GenBank/DDBJ whole genome shotgun (WGS) entry which is preliminary data.</text>
</comment>
<accession>A0ABU7CRF8</accession>
<evidence type="ECO:0000313" key="1">
    <source>
        <dbReference type="EMBL" id="MED6264449.1"/>
    </source>
</evidence>